<dbReference type="InterPro" id="IPR014284">
    <property type="entry name" value="RNA_pol_sigma-70_dom"/>
</dbReference>
<keyword evidence="8" id="KW-1185">Reference proteome</keyword>
<dbReference type="SUPFAM" id="SSF88659">
    <property type="entry name" value="Sigma3 and sigma4 domains of RNA polymerase sigma factors"/>
    <property type="match status" value="1"/>
</dbReference>
<comment type="similarity">
    <text evidence="1">Belongs to the sigma-70 factor family. ECF subfamily.</text>
</comment>
<dbReference type="InterPro" id="IPR039425">
    <property type="entry name" value="RNA_pol_sigma-70-like"/>
</dbReference>
<dbReference type="InterPro" id="IPR013324">
    <property type="entry name" value="RNA_pol_sigma_r3/r4-like"/>
</dbReference>
<dbReference type="PANTHER" id="PTHR43133">
    <property type="entry name" value="RNA POLYMERASE ECF-TYPE SIGMA FACTO"/>
    <property type="match status" value="1"/>
</dbReference>
<dbReference type="InterPro" id="IPR036388">
    <property type="entry name" value="WH-like_DNA-bd_sf"/>
</dbReference>
<dbReference type="Pfam" id="PF04542">
    <property type="entry name" value="Sigma70_r2"/>
    <property type="match status" value="1"/>
</dbReference>
<gene>
    <name evidence="7" type="ORF">HNO79_15365</name>
</gene>
<comment type="caution">
    <text evidence="7">The sequence shown here is derived from an EMBL/GenBank/DDBJ whole genome shotgun (WGS) entry which is preliminary data.</text>
</comment>
<sequence>MQYSIPEAPSFPCLSRPSRVSIIATNYHLWSRWREERKRIVAREGTLLALYSVHRRDLVNYAKRFTGDLGRAEDIVQEAWLRLEEASRKSSFHAPRSYLYSIVRNLAFDGSRRERREGLHVALGDFDTVAKTVAAAQPDAEQVLAHHEEIDQLRAALAELPERMRIAFEMHRFGDRKLREIAAFLGISVASAGLLVTEALEHCKERLNRS</sequence>
<reference evidence="7 8" key="1">
    <citation type="journal article" date="2021" name="Astrobiology">
        <title>Bacterial Cellulose Retains Robustness but Its Synthesis Declines After Exposure to a Mars-Like Environment Simulated Outside the International Space Station.</title>
        <authorList>
            <person name="Orlovska I."/>
            <person name="Podolich O."/>
            <person name="Kukharenko O."/>
            <person name="Zaets I."/>
            <person name="Reva O."/>
            <person name="Khirunenko L."/>
            <person name="Zmejkoski D."/>
            <person name="Rogalsky S."/>
            <person name="Barh D."/>
            <person name="Tiwari S."/>
            <person name="Kumavath R."/>
            <person name="Goes-Neto A."/>
            <person name="Azevedo V."/>
            <person name="Brenig B."/>
            <person name="Ghosh P."/>
            <person name="de Vera J.P."/>
            <person name="Kozyrovska N."/>
        </authorList>
    </citation>
    <scope>NUCLEOTIDE SEQUENCE [LARGE SCALE GENOMIC DNA]</scope>
    <source>
        <strain evidence="7 8">IMBG 311</strain>
    </source>
</reference>
<feature type="domain" description="RNA polymerase sigma factor 70 region 4 type 2" evidence="6">
    <location>
        <begin position="151"/>
        <end position="203"/>
    </location>
</feature>
<keyword evidence="3" id="KW-0731">Sigma factor</keyword>
<evidence type="ECO:0000313" key="8">
    <source>
        <dbReference type="Proteomes" id="UP001519538"/>
    </source>
</evidence>
<dbReference type="Gene3D" id="1.10.10.10">
    <property type="entry name" value="Winged helix-like DNA-binding domain superfamily/Winged helix DNA-binding domain"/>
    <property type="match status" value="1"/>
</dbReference>
<keyword evidence="4" id="KW-0804">Transcription</keyword>
<dbReference type="PANTHER" id="PTHR43133:SF63">
    <property type="entry name" value="RNA POLYMERASE SIGMA FACTOR FECI-RELATED"/>
    <property type="match status" value="1"/>
</dbReference>
<evidence type="ECO:0000256" key="1">
    <source>
        <dbReference type="ARBA" id="ARBA00010641"/>
    </source>
</evidence>
<evidence type="ECO:0000259" key="6">
    <source>
        <dbReference type="Pfam" id="PF08281"/>
    </source>
</evidence>
<evidence type="ECO:0000313" key="7">
    <source>
        <dbReference type="EMBL" id="MBT0676758.1"/>
    </source>
</evidence>
<dbReference type="Pfam" id="PF08281">
    <property type="entry name" value="Sigma70_r4_2"/>
    <property type="match status" value="1"/>
</dbReference>
<dbReference type="NCBIfam" id="TIGR02937">
    <property type="entry name" value="sigma70-ECF"/>
    <property type="match status" value="1"/>
</dbReference>
<evidence type="ECO:0000256" key="3">
    <source>
        <dbReference type="ARBA" id="ARBA00023082"/>
    </source>
</evidence>
<dbReference type="InterPro" id="IPR013325">
    <property type="entry name" value="RNA_pol_sigma_r2"/>
</dbReference>
<accession>A0ABS5SR95</accession>
<dbReference type="Proteomes" id="UP001519538">
    <property type="component" value="Unassembled WGS sequence"/>
</dbReference>
<dbReference type="EMBL" id="JABLUU010000025">
    <property type="protein sequence ID" value="MBT0676758.1"/>
    <property type="molecule type" value="Genomic_DNA"/>
</dbReference>
<keyword evidence="2" id="KW-0805">Transcription regulation</keyword>
<protein>
    <submittedName>
        <fullName evidence="7">Sigma-70 family RNA polymerase sigma factor</fullName>
    </submittedName>
</protein>
<dbReference type="SUPFAM" id="SSF88946">
    <property type="entry name" value="Sigma2 domain of RNA polymerase sigma factors"/>
    <property type="match status" value="1"/>
</dbReference>
<evidence type="ECO:0000256" key="2">
    <source>
        <dbReference type="ARBA" id="ARBA00023015"/>
    </source>
</evidence>
<feature type="domain" description="RNA polymerase sigma-70 region 2" evidence="5">
    <location>
        <begin position="50"/>
        <end position="116"/>
    </location>
</feature>
<name>A0ABS5SR95_9PROT</name>
<evidence type="ECO:0000259" key="5">
    <source>
        <dbReference type="Pfam" id="PF04542"/>
    </source>
</evidence>
<organism evidence="7 8">
    <name type="scientific">Komagataeibacter oboediens</name>
    <dbReference type="NCBI Taxonomy" id="65958"/>
    <lineage>
        <taxon>Bacteria</taxon>
        <taxon>Pseudomonadati</taxon>
        <taxon>Pseudomonadota</taxon>
        <taxon>Alphaproteobacteria</taxon>
        <taxon>Acetobacterales</taxon>
        <taxon>Acetobacteraceae</taxon>
        <taxon>Komagataeibacter</taxon>
    </lineage>
</organism>
<proteinExistence type="inferred from homology"/>
<evidence type="ECO:0000256" key="4">
    <source>
        <dbReference type="ARBA" id="ARBA00023163"/>
    </source>
</evidence>
<dbReference type="Gene3D" id="1.10.1740.10">
    <property type="match status" value="1"/>
</dbReference>
<dbReference type="InterPro" id="IPR013249">
    <property type="entry name" value="RNA_pol_sigma70_r4_t2"/>
</dbReference>
<dbReference type="InterPro" id="IPR007627">
    <property type="entry name" value="RNA_pol_sigma70_r2"/>
</dbReference>